<dbReference type="InterPro" id="IPR011989">
    <property type="entry name" value="ARM-like"/>
</dbReference>
<accession>A0A9N9MU63</accession>
<feature type="region of interest" description="Disordered" evidence="4">
    <location>
        <begin position="883"/>
        <end position="902"/>
    </location>
</feature>
<evidence type="ECO:0000256" key="1">
    <source>
        <dbReference type="ARBA" id="ARBA00004496"/>
    </source>
</evidence>
<dbReference type="SUPFAM" id="SSF48371">
    <property type="entry name" value="ARM repeat"/>
    <property type="match status" value="1"/>
</dbReference>
<dbReference type="GO" id="GO:0005737">
    <property type="term" value="C:cytoplasm"/>
    <property type="evidence" value="ECO:0007669"/>
    <property type="project" value="UniProtKB-SubCell"/>
</dbReference>
<dbReference type="GO" id="GO:0006974">
    <property type="term" value="P:DNA damage response"/>
    <property type="evidence" value="ECO:0007669"/>
    <property type="project" value="InterPro"/>
</dbReference>
<reference evidence="5" key="1">
    <citation type="submission" date="2022-01" db="EMBL/GenBank/DDBJ databases">
        <authorList>
            <person name="King R."/>
        </authorList>
    </citation>
    <scope>NUCLEOTIDE SEQUENCE</scope>
</reference>
<gene>
    <name evidence="5" type="ORF">CEUTPL_LOCUS7713</name>
</gene>
<dbReference type="PANTHER" id="PTHR21331">
    <property type="entry name" value="BRCA1-ASSOCIATED ATM ACTIVATOR 1"/>
    <property type="match status" value="1"/>
</dbReference>
<dbReference type="AlphaFoldDB" id="A0A9N9MU63"/>
<proteinExistence type="inferred from homology"/>
<dbReference type="GO" id="GO:0008283">
    <property type="term" value="P:cell population proliferation"/>
    <property type="evidence" value="ECO:0007669"/>
    <property type="project" value="InterPro"/>
</dbReference>
<evidence type="ECO:0000256" key="4">
    <source>
        <dbReference type="SAM" id="MobiDB-lite"/>
    </source>
</evidence>
<evidence type="ECO:0000313" key="6">
    <source>
        <dbReference type="Proteomes" id="UP001152799"/>
    </source>
</evidence>
<protein>
    <recommendedName>
        <fullName evidence="7">BRCA1-associated ATM activator 1</fullName>
    </recommendedName>
</protein>
<evidence type="ECO:0000313" key="5">
    <source>
        <dbReference type="EMBL" id="CAG9767146.1"/>
    </source>
</evidence>
<keyword evidence="2" id="KW-0963">Cytoplasm</keyword>
<comment type="similarity">
    <text evidence="3">Belongs to the BRAT1 family.</text>
</comment>
<dbReference type="EMBL" id="OU892280">
    <property type="protein sequence ID" value="CAG9767146.1"/>
    <property type="molecule type" value="Genomic_DNA"/>
</dbReference>
<evidence type="ECO:0008006" key="7">
    <source>
        <dbReference type="Google" id="ProtNLM"/>
    </source>
</evidence>
<comment type="subcellular location">
    <subcellularLocation>
        <location evidence="1">Cytoplasm</location>
    </subcellularLocation>
</comment>
<feature type="compositionally biased region" description="Polar residues" evidence="4">
    <location>
        <begin position="883"/>
        <end position="894"/>
    </location>
</feature>
<sequence>MENNASSLTSDKKNEKIKKALQKFLDPNFKLKNDVYLNLFLTHLFGKSVKKQEISIKQKDHFCQWLIQACTLWSQTKIDPPSVILAFTLNFARHLSTDEATFVRLDGQNVYKCLVGLAKTNLENDASVTLGWVTLLYSFMEHTSGVNWILASNYWCDIVIMGRDAHTMYIRKKAYQFVAKLLGKSININRNFCCNLIRVLTKPLYDTLNSPNRGSNQPLLIENSALFELVKPNLIFLSEVLEILLKDTQCDVIHLFISLKTIDLVKKLQILSQIEDFSFELVKIRCMFLFANFRTEESDETLTMTHVMQDSKAFCNLKNIFDTIEAEMDKDHFRCVIKICYFARNLYGELLGSLPLCIRKGEPIAFQNQMILIETMPMMIYVSERQGINLEELLADTYKRDFCSKIYKMAAIRTMEMYYRWKERLVQRPGLMDDINFALQYIMKSKHTLKKEQVGLIFQPLVYTFRVLVGMLKADVNIDSSSINFTHTVMETLIDLVKTFDLTWRESIETISIMDTTCDLLQHQQLQQKLAVAALRVLNLSFEKCLCPNMALLLDNSEDSAVARTGDLLYRKCHDVSWEVRDTALECVCALSLNAKSKFPSFTNILLESELPQLVIQMALHDGEFYVRTTAFKCLQEMIEIQTIWDKFMEIDNFLQKILNVFENETEGVARKEAAKLVLRIYKHQNYPEEILPRVYDIMTHAVVGDLHWEVKSNALDFWFYVIEEKFKDQGMEECVFPPVIFAKEQKKIVTMTEAETVKRMIMGLNQMSHVGCLYVLKTACLDECEVEVTRKLSAMIERFAYGFRKYKVSFENMDLEQPTIIVPSPCSTTTNTASCSDFYDVNSPAFLSSLLDTALSPLPVPPSPSLNINCMCPDSPMNSISGDSGYGTQCSEQNNDKETPSYDSVRADLVLDDLLNGNDMSFLEQIYNPKDQMQNTNSQMQKRQYLAPSEFVKFIYDASVNLPATEENKSLNGLNEFDSLLDDILKEYNIVDINSMDCY</sequence>
<dbReference type="PANTHER" id="PTHR21331:SF2">
    <property type="entry name" value="BRCA1-ASSOCIATED ATM ACTIVATOR 1"/>
    <property type="match status" value="1"/>
</dbReference>
<dbReference type="GO" id="GO:0005634">
    <property type="term" value="C:nucleus"/>
    <property type="evidence" value="ECO:0007669"/>
    <property type="project" value="TreeGrafter"/>
</dbReference>
<name>A0A9N9MU63_9CUCU</name>
<organism evidence="5 6">
    <name type="scientific">Ceutorhynchus assimilis</name>
    <name type="common">cabbage seed weevil</name>
    <dbReference type="NCBI Taxonomy" id="467358"/>
    <lineage>
        <taxon>Eukaryota</taxon>
        <taxon>Metazoa</taxon>
        <taxon>Ecdysozoa</taxon>
        <taxon>Arthropoda</taxon>
        <taxon>Hexapoda</taxon>
        <taxon>Insecta</taxon>
        <taxon>Pterygota</taxon>
        <taxon>Neoptera</taxon>
        <taxon>Endopterygota</taxon>
        <taxon>Coleoptera</taxon>
        <taxon>Polyphaga</taxon>
        <taxon>Cucujiformia</taxon>
        <taxon>Curculionidae</taxon>
        <taxon>Ceutorhynchinae</taxon>
        <taxon>Ceutorhynchus</taxon>
    </lineage>
</organism>
<dbReference type="Proteomes" id="UP001152799">
    <property type="component" value="Chromosome 4"/>
</dbReference>
<dbReference type="OrthoDB" id="10057956at2759"/>
<dbReference type="Gene3D" id="1.25.10.10">
    <property type="entry name" value="Leucine-rich Repeat Variant"/>
    <property type="match status" value="1"/>
</dbReference>
<keyword evidence="6" id="KW-1185">Reference proteome</keyword>
<dbReference type="InterPro" id="IPR016024">
    <property type="entry name" value="ARM-type_fold"/>
</dbReference>
<evidence type="ECO:0000256" key="3">
    <source>
        <dbReference type="ARBA" id="ARBA00061308"/>
    </source>
</evidence>
<evidence type="ECO:0000256" key="2">
    <source>
        <dbReference type="ARBA" id="ARBA00022490"/>
    </source>
</evidence>
<dbReference type="InterPro" id="IPR038904">
    <property type="entry name" value="BRAT1"/>
</dbReference>